<evidence type="ECO:0000313" key="2">
    <source>
        <dbReference type="EMBL" id="GAG22690.1"/>
    </source>
</evidence>
<gene>
    <name evidence="2" type="ORF">S01H1_49487</name>
</gene>
<dbReference type="InterPro" id="IPR038071">
    <property type="entry name" value="UROD/MetE-like_sf"/>
</dbReference>
<evidence type="ECO:0000259" key="1">
    <source>
        <dbReference type="Pfam" id="PF01208"/>
    </source>
</evidence>
<dbReference type="SUPFAM" id="SSF51726">
    <property type="entry name" value="UROD/MetE-like"/>
    <property type="match status" value="1"/>
</dbReference>
<dbReference type="InterPro" id="IPR000257">
    <property type="entry name" value="Uroporphyrinogen_deCOase"/>
</dbReference>
<dbReference type="Gene3D" id="3.20.20.210">
    <property type="match status" value="1"/>
</dbReference>
<sequence>MDFTDTITENTLRAIRFERPEHIPIIFWINPACWHHYPQDALFELMAECRLLFPEFALEEMVLPELAPWERAGKPYTDVWGCVWETTDDGITGAVTKHPLADWNALQDFTPPDPAQTNGMAAIDWSAIEDKIQRAAAEGKHSTGSLEHGHAFLRLSYLRGYERLLLDMADQDDRFRRLIEMVEEFSIGIVQRYVDLGVAMMRYPEDLGMQLGPMLSPEHFRTYIKPIYEHLMAPAQKRATLVHMHSDGDIRDLVDDLVVSG</sequence>
<protein>
    <recommendedName>
        <fullName evidence="1">Uroporphyrinogen decarboxylase (URO-D) domain-containing protein</fullName>
    </recommendedName>
</protein>
<proteinExistence type="predicted"/>
<name>X0VWL5_9ZZZZ</name>
<dbReference type="GO" id="GO:0006779">
    <property type="term" value="P:porphyrin-containing compound biosynthetic process"/>
    <property type="evidence" value="ECO:0007669"/>
    <property type="project" value="InterPro"/>
</dbReference>
<dbReference type="GO" id="GO:0004853">
    <property type="term" value="F:uroporphyrinogen decarboxylase activity"/>
    <property type="evidence" value="ECO:0007669"/>
    <property type="project" value="InterPro"/>
</dbReference>
<dbReference type="EMBL" id="BARS01031843">
    <property type="protein sequence ID" value="GAG22690.1"/>
    <property type="molecule type" value="Genomic_DNA"/>
</dbReference>
<accession>X0VWL5</accession>
<comment type="caution">
    <text evidence="2">The sequence shown here is derived from an EMBL/GenBank/DDBJ whole genome shotgun (WGS) entry which is preliminary data.</text>
</comment>
<dbReference type="Pfam" id="PF01208">
    <property type="entry name" value="URO-D"/>
    <property type="match status" value="1"/>
</dbReference>
<feature type="non-terminal residue" evidence="2">
    <location>
        <position position="261"/>
    </location>
</feature>
<reference evidence="2" key="1">
    <citation type="journal article" date="2014" name="Front. Microbiol.">
        <title>High frequency of phylogenetically diverse reductive dehalogenase-homologous genes in deep subseafloor sedimentary metagenomes.</title>
        <authorList>
            <person name="Kawai M."/>
            <person name="Futagami T."/>
            <person name="Toyoda A."/>
            <person name="Takaki Y."/>
            <person name="Nishi S."/>
            <person name="Hori S."/>
            <person name="Arai W."/>
            <person name="Tsubouchi T."/>
            <person name="Morono Y."/>
            <person name="Uchiyama I."/>
            <person name="Ito T."/>
            <person name="Fujiyama A."/>
            <person name="Inagaki F."/>
            <person name="Takami H."/>
        </authorList>
    </citation>
    <scope>NUCLEOTIDE SEQUENCE</scope>
    <source>
        <strain evidence="2">Expedition CK06-06</strain>
    </source>
</reference>
<dbReference type="AlphaFoldDB" id="X0VWL5"/>
<organism evidence="2">
    <name type="scientific">marine sediment metagenome</name>
    <dbReference type="NCBI Taxonomy" id="412755"/>
    <lineage>
        <taxon>unclassified sequences</taxon>
        <taxon>metagenomes</taxon>
        <taxon>ecological metagenomes</taxon>
    </lineage>
</organism>
<feature type="domain" description="Uroporphyrinogen decarboxylase (URO-D)" evidence="1">
    <location>
        <begin position="151"/>
        <end position="257"/>
    </location>
</feature>